<feature type="domain" description="SGNH hydrolase-type esterase" evidence="2">
    <location>
        <begin position="45"/>
        <end position="225"/>
    </location>
</feature>
<feature type="domain" description="Mannanase galactose-binding" evidence="3">
    <location>
        <begin position="255"/>
        <end position="397"/>
    </location>
</feature>
<keyword evidence="5" id="KW-1185">Reference proteome</keyword>
<evidence type="ECO:0000313" key="4">
    <source>
        <dbReference type="EMBL" id="GIF26765.1"/>
    </source>
</evidence>
<accession>A0A919TZY9</accession>
<proteinExistence type="predicted"/>
<dbReference type="EMBL" id="BOMY01000064">
    <property type="protein sequence ID" value="GIF26765.1"/>
    <property type="molecule type" value="Genomic_DNA"/>
</dbReference>
<comment type="caution">
    <text evidence="4">The sequence shown here is derived from an EMBL/GenBank/DDBJ whole genome shotgun (WGS) entry which is preliminary data.</text>
</comment>
<reference evidence="4" key="1">
    <citation type="submission" date="2021-01" db="EMBL/GenBank/DDBJ databases">
        <title>Whole genome shotgun sequence of Actinoplanes tereljensis NBRC 105297.</title>
        <authorList>
            <person name="Komaki H."/>
            <person name="Tamura T."/>
        </authorList>
    </citation>
    <scope>NUCLEOTIDE SEQUENCE</scope>
    <source>
        <strain evidence="4">NBRC 105297</strain>
    </source>
</reference>
<dbReference type="Gene3D" id="3.40.50.1110">
    <property type="entry name" value="SGNH hydrolase"/>
    <property type="match status" value="1"/>
</dbReference>
<dbReference type="Gene3D" id="2.60.120.260">
    <property type="entry name" value="Galactose-binding domain-like"/>
    <property type="match status" value="1"/>
</dbReference>
<dbReference type="GO" id="GO:0004622">
    <property type="term" value="F:phosphatidylcholine lysophospholipase activity"/>
    <property type="evidence" value="ECO:0007669"/>
    <property type="project" value="TreeGrafter"/>
</dbReference>
<organism evidence="4 5">
    <name type="scientific">Paractinoplanes tereljensis</name>
    <dbReference type="NCBI Taxonomy" id="571912"/>
    <lineage>
        <taxon>Bacteria</taxon>
        <taxon>Bacillati</taxon>
        <taxon>Actinomycetota</taxon>
        <taxon>Actinomycetes</taxon>
        <taxon>Micromonosporales</taxon>
        <taxon>Micromonosporaceae</taxon>
        <taxon>Paractinoplanes</taxon>
    </lineage>
</organism>
<evidence type="ECO:0000259" key="2">
    <source>
        <dbReference type="Pfam" id="PF13472"/>
    </source>
</evidence>
<dbReference type="AlphaFoldDB" id="A0A919TZY9"/>
<dbReference type="InterPro" id="IPR036514">
    <property type="entry name" value="SGNH_hydro_sf"/>
</dbReference>
<feature type="chain" id="PRO_5036815782" evidence="1">
    <location>
        <begin position="33"/>
        <end position="401"/>
    </location>
</feature>
<dbReference type="RefSeq" id="WP_203814562.1">
    <property type="nucleotide sequence ID" value="NZ_BOMY01000064.1"/>
</dbReference>
<dbReference type="Proteomes" id="UP000623608">
    <property type="component" value="Unassembled WGS sequence"/>
</dbReference>
<dbReference type="Pfam" id="PF21253">
    <property type="entry name" value="Mann_GBD_bact"/>
    <property type="match status" value="1"/>
</dbReference>
<dbReference type="PANTHER" id="PTHR30383:SF2">
    <property type="entry name" value="CELLULOSE-BINDING PROTEIN"/>
    <property type="match status" value="1"/>
</dbReference>
<evidence type="ECO:0000259" key="3">
    <source>
        <dbReference type="Pfam" id="PF21253"/>
    </source>
</evidence>
<protein>
    <submittedName>
        <fullName evidence="4">Uncharacterized protein</fullName>
    </submittedName>
</protein>
<dbReference type="Pfam" id="PF13472">
    <property type="entry name" value="Lipase_GDSL_2"/>
    <property type="match status" value="1"/>
</dbReference>
<dbReference type="CDD" id="cd01833">
    <property type="entry name" value="XynB_like"/>
    <property type="match status" value="1"/>
</dbReference>
<gene>
    <name evidence="4" type="ORF">Ate02nite_94950</name>
</gene>
<feature type="signal peptide" evidence="1">
    <location>
        <begin position="1"/>
        <end position="32"/>
    </location>
</feature>
<sequence length="401" mass="40734">MRKRNAVRGAAALSLVAALLLPASSAAGTATAQVAAAAAVKVMPLGDSITGSPGCWRAKLWTRLQSNGYTNVDFVGTLGDPGCGVSYDGNNEGHGGYLATNIANQNQLPGWLAATQPDVVMMHLGTNDVWNNLSPSTILAAYGKLVDQMRASNPAMRILVAKILPMNPSGCSDCAQRVINLNNAIPGWAGGKSTSASPITVVDQWSGFSTGSNTTDGVHPNDSGNVKISDRWYPALTPLLTSGGSGPGSSGLLEGFESGSNGWGAGGASGGPWQVSEWAAQGSYSLKADVALGSGQSYSLSKVATQNLASGSTLRATVRAATWGTLGSGLTAKIYVKSGSGYTWYDGGVATITTGTGGTTLSLSLSGVAARSDVREIGVQFFAAANSSGTTSIYLDNVTVA</sequence>
<dbReference type="InterPro" id="IPR013830">
    <property type="entry name" value="SGNH_hydro"/>
</dbReference>
<dbReference type="PANTHER" id="PTHR30383">
    <property type="entry name" value="THIOESTERASE 1/PROTEASE 1/LYSOPHOSPHOLIPASE L1"/>
    <property type="match status" value="1"/>
</dbReference>
<dbReference type="InterPro" id="IPR008979">
    <property type="entry name" value="Galactose-bd-like_sf"/>
</dbReference>
<name>A0A919TZY9_9ACTN</name>
<dbReference type="SUPFAM" id="SSF49785">
    <property type="entry name" value="Galactose-binding domain-like"/>
    <property type="match status" value="1"/>
</dbReference>
<evidence type="ECO:0000313" key="5">
    <source>
        <dbReference type="Proteomes" id="UP000623608"/>
    </source>
</evidence>
<dbReference type="InterPro" id="IPR051532">
    <property type="entry name" value="Ester_Hydrolysis_Enzymes"/>
</dbReference>
<evidence type="ECO:0000256" key="1">
    <source>
        <dbReference type="SAM" id="SignalP"/>
    </source>
</evidence>
<dbReference type="SUPFAM" id="SSF52266">
    <property type="entry name" value="SGNH hydrolase"/>
    <property type="match status" value="1"/>
</dbReference>
<dbReference type="InterPro" id="IPR049475">
    <property type="entry name" value="Mann_GBD_bact"/>
</dbReference>
<keyword evidence="1" id="KW-0732">Signal</keyword>